<sequence length="224" mass="25787">MNSVELYCISGLAANNTLFSRLHLGENIQVHPIHFRMPDTNESLRDYAIWLGQQISHDRISLLGVSFGGMLVAELAKYLKAETSVTVDEVIIISSVLNASSFPWFMHLANRMKLYKILPYRMINKVGERFVGFDKNCTKEELELKINMLKSTDWQMLKRQLYMIMQWRATAYELKIHHIHGNADKLFPVKLVKPQYIINGGNHFMVYQKAAEISGIISKILVKT</sequence>
<proteinExistence type="predicted"/>
<keyword evidence="2" id="KW-1185">Reference proteome</keyword>
<dbReference type="GO" id="GO:0016787">
    <property type="term" value="F:hydrolase activity"/>
    <property type="evidence" value="ECO:0007669"/>
    <property type="project" value="UniProtKB-KW"/>
</dbReference>
<dbReference type="EMBL" id="JAQGEF010000008">
    <property type="protein sequence ID" value="MDA3614865.1"/>
    <property type="molecule type" value="Genomic_DNA"/>
</dbReference>
<organism evidence="1 2">
    <name type="scientific">Polluticaenibacter yanchengensis</name>
    <dbReference type="NCBI Taxonomy" id="3014562"/>
    <lineage>
        <taxon>Bacteria</taxon>
        <taxon>Pseudomonadati</taxon>
        <taxon>Bacteroidota</taxon>
        <taxon>Chitinophagia</taxon>
        <taxon>Chitinophagales</taxon>
        <taxon>Chitinophagaceae</taxon>
        <taxon>Polluticaenibacter</taxon>
    </lineage>
</organism>
<comment type="caution">
    <text evidence="1">The sequence shown here is derived from an EMBL/GenBank/DDBJ whole genome shotgun (WGS) entry which is preliminary data.</text>
</comment>
<reference evidence="1 2" key="1">
    <citation type="submission" date="2022-12" db="EMBL/GenBank/DDBJ databases">
        <title>Chitinophagaceae gen. sp. nov., a new member of the family Chitinophagaceae, isolated from soil in a chemical factory.</title>
        <authorList>
            <person name="Ke Z."/>
        </authorList>
    </citation>
    <scope>NUCLEOTIDE SEQUENCE [LARGE SCALE GENOMIC DNA]</scope>
    <source>
        <strain evidence="1 2">LY-5</strain>
    </source>
</reference>
<dbReference type="InterPro" id="IPR029058">
    <property type="entry name" value="AB_hydrolase_fold"/>
</dbReference>
<name>A0ABT4UJB2_9BACT</name>
<evidence type="ECO:0000313" key="1">
    <source>
        <dbReference type="EMBL" id="MDA3614865.1"/>
    </source>
</evidence>
<dbReference type="Gene3D" id="3.40.50.1820">
    <property type="entry name" value="alpha/beta hydrolase"/>
    <property type="match status" value="1"/>
</dbReference>
<protein>
    <submittedName>
        <fullName evidence="1">Alpha/beta hydrolase</fullName>
    </submittedName>
</protein>
<dbReference type="RefSeq" id="WP_407031190.1">
    <property type="nucleotide sequence ID" value="NZ_JAQGEF010000008.1"/>
</dbReference>
<dbReference type="Proteomes" id="UP001210231">
    <property type="component" value="Unassembled WGS sequence"/>
</dbReference>
<accession>A0ABT4UJB2</accession>
<evidence type="ECO:0000313" key="2">
    <source>
        <dbReference type="Proteomes" id="UP001210231"/>
    </source>
</evidence>
<keyword evidence="1" id="KW-0378">Hydrolase</keyword>
<dbReference type="SUPFAM" id="SSF53474">
    <property type="entry name" value="alpha/beta-Hydrolases"/>
    <property type="match status" value="1"/>
</dbReference>
<gene>
    <name evidence="1" type="ORF">O3P16_08595</name>
</gene>